<dbReference type="RefSeq" id="YP_006200843.1">
    <property type="nucleotide sequence ID" value="NC_017674.1"/>
</dbReference>
<dbReference type="EMBL" id="GU815091">
    <property type="protein sequence ID" value="ADF29372.1"/>
    <property type="molecule type" value="Genomic_DNA"/>
</dbReference>
<sequence>MVGGWPLVLCRDTEYGAIVLWGQGSRLWAACGWPVGLGGFDGE</sequence>
<proteinExistence type="predicted"/>
<protein>
    <submittedName>
        <fullName evidence="1">Uncharacterized protein</fullName>
    </submittedName>
</protein>
<organism evidence="1 2">
    <name type="scientific">Pseudomonas phage JG024</name>
    <dbReference type="NCBI Taxonomy" id="749447"/>
    <lineage>
        <taxon>Viruses</taxon>
        <taxon>Duplodnaviria</taxon>
        <taxon>Heunggongvirae</taxon>
        <taxon>Uroviricota</taxon>
        <taxon>Caudoviricetes</taxon>
        <taxon>Lindbergviridae</taxon>
        <taxon>Pbunavirus</taxon>
        <taxon>Pbunavirus JG024</taxon>
        <taxon>Pseudomonas virus JG024</taxon>
    </lineage>
</organism>
<dbReference type="KEGG" id="vg:14007123"/>
<name>E5E3K1_9CAUD</name>
<dbReference type="Proteomes" id="UP000007438">
    <property type="component" value="Segment"/>
</dbReference>
<accession>E5E3K1</accession>
<evidence type="ECO:0000313" key="2">
    <source>
        <dbReference type="Proteomes" id="UP000007438"/>
    </source>
</evidence>
<keyword evidence="2" id="KW-1185">Reference proteome</keyword>
<reference evidence="1 2" key="1">
    <citation type="journal article" date="2010" name="BMC Microbiol.">
        <title>Characterization of JG024, a pseudomonas aeruginosa PB1-like broad host range phage under simulated infection conditions.</title>
        <authorList>
            <person name="Garbe J."/>
            <person name="Wesche A."/>
            <person name="Bunk B."/>
            <person name="Kazmierczak M."/>
            <person name="Selezska K."/>
            <person name="Rohde C."/>
            <person name="Sikorski J."/>
            <person name="Rohde M."/>
            <person name="Jahn D."/>
            <person name="Schobert M."/>
        </authorList>
    </citation>
    <scope>NUCLEOTIDE SEQUENCE [LARGE SCALE GENOMIC DNA]</scope>
    <source>
        <strain evidence="1">JG024</strain>
    </source>
</reference>
<evidence type="ECO:0000313" key="1">
    <source>
        <dbReference type="EMBL" id="ADF29372.1"/>
    </source>
</evidence>
<dbReference type="GeneID" id="14007123"/>
<gene>
    <name evidence="1" type="ORF">PJG24_079</name>
</gene>